<sequence>MYMNIDLPCFALKFLKMMIFYYQILIFILKTSHCYKSHKFHLQIKITKIYNLHTNIYI</sequence>
<name>A0A9P6N9T8_9BASI</name>
<reference evidence="2" key="1">
    <citation type="submission" date="2013-11" db="EMBL/GenBank/DDBJ databases">
        <title>Genome sequence of the fusiform rust pathogen reveals effectors for host alternation and coevolution with pine.</title>
        <authorList>
            <consortium name="DOE Joint Genome Institute"/>
            <person name="Smith K."/>
            <person name="Pendleton A."/>
            <person name="Kubisiak T."/>
            <person name="Anderson C."/>
            <person name="Salamov A."/>
            <person name="Aerts A."/>
            <person name="Riley R."/>
            <person name="Clum A."/>
            <person name="Lindquist E."/>
            <person name="Ence D."/>
            <person name="Campbell M."/>
            <person name="Kronenberg Z."/>
            <person name="Feau N."/>
            <person name="Dhillon B."/>
            <person name="Hamelin R."/>
            <person name="Burleigh J."/>
            <person name="Smith J."/>
            <person name="Yandell M."/>
            <person name="Nelson C."/>
            <person name="Grigoriev I."/>
            <person name="Davis J."/>
        </authorList>
    </citation>
    <scope>NUCLEOTIDE SEQUENCE</scope>
    <source>
        <strain evidence="2">G11</strain>
    </source>
</reference>
<proteinExistence type="predicted"/>
<comment type="caution">
    <text evidence="2">The sequence shown here is derived from an EMBL/GenBank/DDBJ whole genome shotgun (WGS) entry which is preliminary data.</text>
</comment>
<gene>
    <name evidence="2" type="ORF">CROQUDRAFT_279187</name>
</gene>
<dbReference type="AlphaFoldDB" id="A0A9P6N9T8"/>
<feature type="transmembrane region" description="Helical" evidence="1">
    <location>
        <begin position="12"/>
        <end position="29"/>
    </location>
</feature>
<dbReference type="Proteomes" id="UP000886653">
    <property type="component" value="Unassembled WGS sequence"/>
</dbReference>
<organism evidence="2 3">
    <name type="scientific">Cronartium quercuum f. sp. fusiforme G11</name>
    <dbReference type="NCBI Taxonomy" id="708437"/>
    <lineage>
        <taxon>Eukaryota</taxon>
        <taxon>Fungi</taxon>
        <taxon>Dikarya</taxon>
        <taxon>Basidiomycota</taxon>
        <taxon>Pucciniomycotina</taxon>
        <taxon>Pucciniomycetes</taxon>
        <taxon>Pucciniales</taxon>
        <taxon>Coleosporiaceae</taxon>
        <taxon>Cronartium</taxon>
    </lineage>
</organism>
<evidence type="ECO:0000256" key="1">
    <source>
        <dbReference type="SAM" id="Phobius"/>
    </source>
</evidence>
<protein>
    <submittedName>
        <fullName evidence="2">Uncharacterized protein</fullName>
    </submittedName>
</protein>
<keyword evidence="1" id="KW-0812">Transmembrane</keyword>
<keyword evidence="1" id="KW-0472">Membrane</keyword>
<keyword evidence="1" id="KW-1133">Transmembrane helix</keyword>
<dbReference type="EMBL" id="MU167377">
    <property type="protein sequence ID" value="KAG0141642.1"/>
    <property type="molecule type" value="Genomic_DNA"/>
</dbReference>
<accession>A0A9P6N9T8</accession>
<evidence type="ECO:0000313" key="3">
    <source>
        <dbReference type="Proteomes" id="UP000886653"/>
    </source>
</evidence>
<keyword evidence="3" id="KW-1185">Reference proteome</keyword>
<evidence type="ECO:0000313" key="2">
    <source>
        <dbReference type="EMBL" id="KAG0141642.1"/>
    </source>
</evidence>